<sequence length="153" mass="17908">MAFLTINGEEYKAKVTFNFSRRADDLYKTTKKSKEGEYEVAGVESIYEDLLGYKVPALANFWDCAVHNKKDRPKIEDIEKAIEAEIEKGDEAIDQLFQDAFTALDQSGFFKRQLNEYWKNIKLSEKMAKDEKEKKQAKEYIKQMEDKRKELTA</sequence>
<dbReference type="RefSeq" id="WP_051744001.1">
    <property type="nucleotide sequence ID" value="NZ_CCDI010000001.1"/>
</dbReference>
<evidence type="ECO:0000313" key="2">
    <source>
        <dbReference type="Proteomes" id="UP000028868"/>
    </source>
</evidence>
<keyword evidence="2" id="KW-1185">Reference proteome</keyword>
<organism evidence="1 2">
    <name type="scientific">Halobacillus karajensis</name>
    <dbReference type="NCBI Taxonomy" id="195088"/>
    <lineage>
        <taxon>Bacteria</taxon>
        <taxon>Bacillati</taxon>
        <taxon>Bacillota</taxon>
        <taxon>Bacilli</taxon>
        <taxon>Bacillales</taxon>
        <taxon>Bacillaceae</taxon>
        <taxon>Halobacillus</taxon>
    </lineage>
</organism>
<gene>
    <name evidence="1" type="ORF">BN983_00782</name>
</gene>
<reference evidence="1 2" key="2">
    <citation type="submission" date="2014-05" db="EMBL/GenBank/DDBJ databases">
        <title>Draft genome sequence of Halobacillus karajensis HK-03.</title>
        <authorList>
            <person name="Khelaifia S."/>
            <person name="Croce O."/>
            <person name="Lagier J.C."/>
            <person name="Raoult D."/>
        </authorList>
    </citation>
    <scope>NUCLEOTIDE SEQUENCE [LARGE SCALE GENOMIC DNA]</scope>
    <source>
        <strain evidence="1 2">HD-03</strain>
    </source>
</reference>
<reference evidence="2" key="1">
    <citation type="submission" date="2014-03" db="EMBL/GenBank/DDBJ databases">
        <authorList>
            <person name="Urmite Genomes U."/>
        </authorList>
    </citation>
    <scope>NUCLEOTIDE SEQUENCE [LARGE SCALE GENOMIC DNA]</scope>
    <source>
        <strain evidence="2">HD-03</strain>
    </source>
</reference>
<dbReference type="Proteomes" id="UP000028868">
    <property type="component" value="Unassembled WGS sequence"/>
</dbReference>
<proteinExistence type="predicted"/>
<name>A0A059NUX7_9BACI</name>
<accession>A0A059NUX7</accession>
<evidence type="ECO:0000313" key="1">
    <source>
        <dbReference type="EMBL" id="CDQ22569.1"/>
    </source>
</evidence>
<comment type="caution">
    <text evidence="1">The sequence shown here is derived from an EMBL/GenBank/DDBJ whole genome shotgun (WGS) entry which is preliminary data.</text>
</comment>
<dbReference type="AlphaFoldDB" id="A0A059NUX7"/>
<dbReference type="Pfam" id="PF12363">
    <property type="entry name" value="Phage_TAC_12"/>
    <property type="match status" value="1"/>
</dbReference>
<dbReference type="EMBL" id="CCDI010000001">
    <property type="protein sequence ID" value="CDQ22569.1"/>
    <property type="molecule type" value="Genomic_DNA"/>
</dbReference>
<dbReference type="InterPro" id="IPR024410">
    <property type="entry name" value="Phage_TAC_12"/>
</dbReference>
<protein>
    <submittedName>
        <fullName evidence="1">Phage protein</fullName>
    </submittedName>
</protein>